<evidence type="ECO:0008006" key="4">
    <source>
        <dbReference type="Google" id="ProtNLM"/>
    </source>
</evidence>
<protein>
    <recommendedName>
        <fullName evidence="4">HEAT repeat domain-containing protein</fullName>
    </recommendedName>
</protein>
<dbReference type="EMBL" id="JBHTJA010000060">
    <property type="protein sequence ID" value="MFD0903615.1"/>
    <property type="molecule type" value="Genomic_DNA"/>
</dbReference>
<evidence type="ECO:0000313" key="2">
    <source>
        <dbReference type="EMBL" id="MFD0903615.1"/>
    </source>
</evidence>
<reference evidence="3" key="1">
    <citation type="journal article" date="2019" name="Int. J. Syst. Evol. Microbiol.">
        <title>The Global Catalogue of Microorganisms (GCM) 10K type strain sequencing project: providing services to taxonomists for standard genome sequencing and annotation.</title>
        <authorList>
            <consortium name="The Broad Institute Genomics Platform"/>
            <consortium name="The Broad Institute Genome Sequencing Center for Infectious Disease"/>
            <person name="Wu L."/>
            <person name="Ma J."/>
        </authorList>
    </citation>
    <scope>NUCLEOTIDE SEQUENCE [LARGE SCALE GENOMIC DNA]</scope>
    <source>
        <strain evidence="3">JCM 31202</strain>
    </source>
</reference>
<keyword evidence="3" id="KW-1185">Reference proteome</keyword>
<dbReference type="InterPro" id="IPR016024">
    <property type="entry name" value="ARM-type_fold"/>
</dbReference>
<accession>A0ABW3EVM7</accession>
<dbReference type="InterPro" id="IPR011989">
    <property type="entry name" value="ARM-like"/>
</dbReference>
<name>A0ABW3EVM7_9ACTN</name>
<gene>
    <name evidence="2" type="ORF">ACFQ11_24705</name>
</gene>
<dbReference type="Gene3D" id="1.25.10.10">
    <property type="entry name" value="Leucine-rich Repeat Variant"/>
    <property type="match status" value="1"/>
</dbReference>
<organism evidence="2 3">
    <name type="scientific">Actinomadura sediminis</name>
    <dbReference type="NCBI Taxonomy" id="1038904"/>
    <lineage>
        <taxon>Bacteria</taxon>
        <taxon>Bacillati</taxon>
        <taxon>Actinomycetota</taxon>
        <taxon>Actinomycetes</taxon>
        <taxon>Streptosporangiales</taxon>
        <taxon>Thermomonosporaceae</taxon>
        <taxon>Actinomadura</taxon>
    </lineage>
</organism>
<evidence type="ECO:0000256" key="1">
    <source>
        <dbReference type="SAM" id="MobiDB-lite"/>
    </source>
</evidence>
<dbReference type="Proteomes" id="UP001596972">
    <property type="component" value="Unassembled WGS sequence"/>
</dbReference>
<dbReference type="SUPFAM" id="SSF48371">
    <property type="entry name" value="ARM repeat"/>
    <property type="match status" value="1"/>
</dbReference>
<sequence>RPDAEAGGVRLRGCQGRDDEGRCDAETLAELRERRDPPPEPARAELLARARGGAARDVRRALDRLVEGARTPDPELAELLAELLGHRDRKIRLLALRASRRVLPRDEYLDRTAGLLDDRDSDVVLTAIRTLAHAEWAPAVPGLVALLGHARPVVARDAREALVRLGETAVPALRHAEGRARPDRRHVYTGLIDRIREAEEDGCPSSPAS</sequence>
<feature type="non-terminal residue" evidence="2">
    <location>
        <position position="1"/>
    </location>
</feature>
<feature type="region of interest" description="Disordered" evidence="1">
    <location>
        <begin position="1"/>
        <end position="20"/>
    </location>
</feature>
<evidence type="ECO:0000313" key="3">
    <source>
        <dbReference type="Proteomes" id="UP001596972"/>
    </source>
</evidence>
<comment type="caution">
    <text evidence="2">The sequence shown here is derived from an EMBL/GenBank/DDBJ whole genome shotgun (WGS) entry which is preliminary data.</text>
</comment>
<proteinExistence type="predicted"/>
<dbReference type="RefSeq" id="WP_378302611.1">
    <property type="nucleotide sequence ID" value="NZ_JBHTJA010000060.1"/>
</dbReference>